<accession>A0A7S2TFM6</accession>
<organism evidence="7">
    <name type="scientific">Lotharella oceanica</name>
    <dbReference type="NCBI Taxonomy" id="641309"/>
    <lineage>
        <taxon>Eukaryota</taxon>
        <taxon>Sar</taxon>
        <taxon>Rhizaria</taxon>
        <taxon>Cercozoa</taxon>
        <taxon>Chlorarachniophyceae</taxon>
        <taxon>Lotharella</taxon>
    </lineage>
</organism>
<comment type="subcellular location">
    <subcellularLocation>
        <location evidence="1">Membrane</location>
        <topology evidence="1">Multi-pass membrane protein</topology>
    </subcellularLocation>
</comment>
<evidence type="ECO:0000256" key="6">
    <source>
        <dbReference type="SAM" id="Phobius"/>
    </source>
</evidence>
<dbReference type="PANTHER" id="PTHR10361:SF28">
    <property type="entry name" value="P3 PROTEIN-RELATED"/>
    <property type="match status" value="1"/>
</dbReference>
<feature type="transmembrane region" description="Helical" evidence="6">
    <location>
        <begin position="136"/>
        <end position="156"/>
    </location>
</feature>
<feature type="transmembrane region" description="Helical" evidence="6">
    <location>
        <begin position="168"/>
        <end position="186"/>
    </location>
</feature>
<dbReference type="GO" id="GO:0016020">
    <property type="term" value="C:membrane"/>
    <property type="evidence" value="ECO:0007669"/>
    <property type="project" value="UniProtKB-SubCell"/>
</dbReference>
<dbReference type="InterPro" id="IPR002657">
    <property type="entry name" value="BilAc:Na_symport/Acr3"/>
</dbReference>
<feature type="transmembrane region" description="Helical" evidence="6">
    <location>
        <begin position="95"/>
        <end position="116"/>
    </location>
</feature>
<protein>
    <submittedName>
        <fullName evidence="7">Uncharacterized protein</fullName>
    </submittedName>
</protein>
<feature type="transmembrane region" description="Helical" evidence="6">
    <location>
        <begin position="257"/>
        <end position="281"/>
    </location>
</feature>
<feature type="transmembrane region" description="Helical" evidence="6">
    <location>
        <begin position="198"/>
        <end position="218"/>
    </location>
</feature>
<feature type="transmembrane region" description="Helical" evidence="6">
    <location>
        <begin position="6"/>
        <end position="26"/>
    </location>
</feature>
<evidence type="ECO:0000256" key="5">
    <source>
        <dbReference type="ARBA" id="ARBA00023136"/>
    </source>
</evidence>
<comment type="similarity">
    <text evidence="2">Belongs to the bile acid:sodium symporter (BASS) (TC 2.A.28) family.</text>
</comment>
<reference evidence="7" key="1">
    <citation type="submission" date="2021-01" db="EMBL/GenBank/DDBJ databases">
        <authorList>
            <person name="Corre E."/>
            <person name="Pelletier E."/>
            <person name="Niang G."/>
            <person name="Scheremetjew M."/>
            <person name="Finn R."/>
            <person name="Kale V."/>
            <person name="Holt S."/>
            <person name="Cochrane G."/>
            <person name="Meng A."/>
            <person name="Brown T."/>
            <person name="Cohen L."/>
        </authorList>
    </citation>
    <scope>NUCLEOTIDE SEQUENCE</scope>
    <source>
        <strain evidence="7">CCMP622</strain>
    </source>
</reference>
<evidence type="ECO:0000256" key="2">
    <source>
        <dbReference type="ARBA" id="ARBA00006528"/>
    </source>
</evidence>
<evidence type="ECO:0000256" key="1">
    <source>
        <dbReference type="ARBA" id="ARBA00004141"/>
    </source>
</evidence>
<dbReference type="InterPro" id="IPR038770">
    <property type="entry name" value="Na+/solute_symporter_sf"/>
</dbReference>
<feature type="transmembrane region" description="Helical" evidence="6">
    <location>
        <begin position="70"/>
        <end position="90"/>
    </location>
</feature>
<dbReference type="Pfam" id="PF01758">
    <property type="entry name" value="SBF"/>
    <property type="match status" value="1"/>
</dbReference>
<evidence type="ECO:0000313" key="7">
    <source>
        <dbReference type="EMBL" id="CAD9746659.1"/>
    </source>
</evidence>
<sequence length="350" mass="38198">MADPVSTVLSLMLVVVGAGLGATIKYEEVLACLREKRIAATAGVVTQFGLMPLIAYFYANVFDFRNEHGIGLMLVASAPGGVTSSLITYWSGGDVILSITMSSVSTILAFGMMPLLIEIYINTTFADGGLNIPYEWIFITLLLLIIPCAFGVWVRSKSEVWAKRMEKSGSIIGVIFLVVALIYGVVENTHLFDLGFGVWWSSCTLQLIGSAFSYFIAYCSGLPVRARRTISIEAGIQNATLVITMVTNSFSDQDERILVLIPVFIYSVAYFWNFLLTLALFRYMGEPEFDDGPLKASDSSADLQTDTEKVAMEMKAERAQTDKTMSPVERGNTGMSLALGSQRASSLAHV</sequence>
<keyword evidence="3 6" id="KW-0812">Transmembrane</keyword>
<evidence type="ECO:0000256" key="3">
    <source>
        <dbReference type="ARBA" id="ARBA00022692"/>
    </source>
</evidence>
<dbReference type="AlphaFoldDB" id="A0A7S2TFM6"/>
<evidence type="ECO:0000256" key="4">
    <source>
        <dbReference type="ARBA" id="ARBA00022989"/>
    </source>
</evidence>
<keyword evidence="4 6" id="KW-1133">Transmembrane helix</keyword>
<gene>
    <name evidence="7" type="ORF">LSP00402_LOCUS1403</name>
</gene>
<dbReference type="PANTHER" id="PTHR10361">
    <property type="entry name" value="SODIUM-BILE ACID COTRANSPORTER"/>
    <property type="match status" value="1"/>
</dbReference>
<dbReference type="Gene3D" id="1.20.1530.20">
    <property type="match status" value="1"/>
</dbReference>
<dbReference type="EMBL" id="HBHP01002148">
    <property type="protein sequence ID" value="CAD9746659.1"/>
    <property type="molecule type" value="Transcribed_RNA"/>
</dbReference>
<name>A0A7S2TFM6_9EUKA</name>
<keyword evidence="5 6" id="KW-0472">Membrane</keyword>
<dbReference type="InterPro" id="IPR004710">
    <property type="entry name" value="Bilac:Na_transpt"/>
</dbReference>
<proteinExistence type="inferred from homology"/>
<feature type="transmembrane region" description="Helical" evidence="6">
    <location>
        <begin position="38"/>
        <end position="58"/>
    </location>
</feature>